<protein>
    <submittedName>
        <fullName evidence="1">Uncharacterized protein</fullName>
    </submittedName>
</protein>
<reference evidence="1" key="1">
    <citation type="submission" date="2020-09" db="EMBL/GenBank/DDBJ databases">
        <title>Genome seq and assembly of Tianweitania sp.</title>
        <authorList>
            <person name="Chhetri G."/>
        </authorList>
    </citation>
    <scope>NUCLEOTIDE SEQUENCE</scope>
    <source>
        <strain evidence="1">Rool2</strain>
    </source>
</reference>
<accession>A0A8J6PJU4</accession>
<dbReference type="Proteomes" id="UP000643405">
    <property type="component" value="Unassembled WGS sequence"/>
</dbReference>
<proteinExistence type="predicted"/>
<evidence type="ECO:0000313" key="2">
    <source>
        <dbReference type="Proteomes" id="UP000643405"/>
    </source>
</evidence>
<sequence length="84" mass="8940">MKIFTIAGALALGILAGCGSMPPGRAEVAVKTDSAGKIDDVRIIKATNDNYRFISGVKREAKRAVRRLEPAGANKTFIVPIVIE</sequence>
<evidence type="ECO:0000313" key="1">
    <source>
        <dbReference type="EMBL" id="MBD0416329.1"/>
    </source>
</evidence>
<gene>
    <name evidence="1" type="ORF">ICI42_16880</name>
</gene>
<organism evidence="1 2">
    <name type="scientific">Oryzicola mucosus</name>
    <dbReference type="NCBI Taxonomy" id="2767425"/>
    <lineage>
        <taxon>Bacteria</taxon>
        <taxon>Pseudomonadati</taxon>
        <taxon>Pseudomonadota</taxon>
        <taxon>Alphaproteobacteria</taxon>
        <taxon>Hyphomicrobiales</taxon>
        <taxon>Phyllobacteriaceae</taxon>
        <taxon>Oryzicola</taxon>
    </lineage>
</organism>
<dbReference type="RefSeq" id="WP_188165760.1">
    <property type="nucleotide sequence ID" value="NZ_JACVVX010000005.1"/>
</dbReference>
<dbReference type="EMBL" id="JACVVX010000005">
    <property type="protein sequence ID" value="MBD0416329.1"/>
    <property type="molecule type" value="Genomic_DNA"/>
</dbReference>
<dbReference type="AlphaFoldDB" id="A0A8J6PJU4"/>
<name>A0A8J6PJU4_9HYPH</name>
<dbReference type="PROSITE" id="PS51257">
    <property type="entry name" value="PROKAR_LIPOPROTEIN"/>
    <property type="match status" value="1"/>
</dbReference>
<keyword evidence="2" id="KW-1185">Reference proteome</keyword>
<comment type="caution">
    <text evidence="1">The sequence shown here is derived from an EMBL/GenBank/DDBJ whole genome shotgun (WGS) entry which is preliminary data.</text>
</comment>